<name>A0A517Z3J2_9PLAN</name>
<evidence type="ECO:0000256" key="4">
    <source>
        <dbReference type="SAM" id="Phobius"/>
    </source>
</evidence>
<organism evidence="6 7">
    <name type="scientific">Maioricimonas rarisocia</name>
    <dbReference type="NCBI Taxonomy" id="2528026"/>
    <lineage>
        <taxon>Bacteria</taxon>
        <taxon>Pseudomonadati</taxon>
        <taxon>Planctomycetota</taxon>
        <taxon>Planctomycetia</taxon>
        <taxon>Planctomycetales</taxon>
        <taxon>Planctomycetaceae</taxon>
        <taxon>Maioricimonas</taxon>
    </lineage>
</organism>
<evidence type="ECO:0000313" key="6">
    <source>
        <dbReference type="EMBL" id="QDU37028.1"/>
    </source>
</evidence>
<gene>
    <name evidence="6" type="ORF">Mal4_13310</name>
</gene>
<dbReference type="PANTHER" id="PTHR42911:SF1">
    <property type="entry name" value="MODULATOR OF FTSH PROTEASE HFLC"/>
    <property type="match status" value="1"/>
</dbReference>
<reference evidence="6 7" key="1">
    <citation type="submission" date="2019-02" db="EMBL/GenBank/DDBJ databases">
        <title>Deep-cultivation of Planctomycetes and their phenomic and genomic characterization uncovers novel biology.</title>
        <authorList>
            <person name="Wiegand S."/>
            <person name="Jogler M."/>
            <person name="Boedeker C."/>
            <person name="Pinto D."/>
            <person name="Vollmers J."/>
            <person name="Rivas-Marin E."/>
            <person name="Kohn T."/>
            <person name="Peeters S.H."/>
            <person name="Heuer A."/>
            <person name="Rast P."/>
            <person name="Oberbeckmann S."/>
            <person name="Bunk B."/>
            <person name="Jeske O."/>
            <person name="Meyerdierks A."/>
            <person name="Storesund J.E."/>
            <person name="Kallscheuer N."/>
            <person name="Luecker S."/>
            <person name="Lage O.M."/>
            <person name="Pohl T."/>
            <person name="Merkel B.J."/>
            <person name="Hornburger P."/>
            <person name="Mueller R.-W."/>
            <person name="Bruemmer F."/>
            <person name="Labrenz M."/>
            <person name="Spormann A.M."/>
            <person name="Op den Camp H."/>
            <person name="Overmann J."/>
            <person name="Amann R."/>
            <person name="Jetten M.S.M."/>
            <person name="Mascher T."/>
            <person name="Medema M.H."/>
            <person name="Devos D.P."/>
            <person name="Kaster A.-K."/>
            <person name="Ovreas L."/>
            <person name="Rohde M."/>
            <person name="Galperin M.Y."/>
            <person name="Jogler C."/>
        </authorList>
    </citation>
    <scope>NUCLEOTIDE SEQUENCE [LARGE SCALE GENOMIC DNA]</scope>
    <source>
        <strain evidence="6 7">Mal4</strain>
    </source>
</reference>
<dbReference type="InterPro" id="IPR036013">
    <property type="entry name" value="Band_7/SPFH_dom_sf"/>
</dbReference>
<evidence type="ECO:0000313" key="7">
    <source>
        <dbReference type="Proteomes" id="UP000320496"/>
    </source>
</evidence>
<comment type="subcellular location">
    <subcellularLocation>
        <location evidence="1">Membrane</location>
        <topology evidence="1">Single-pass membrane protein</topology>
    </subcellularLocation>
</comment>
<dbReference type="OrthoDB" id="9813949at2"/>
<dbReference type="Gene3D" id="3.30.479.30">
    <property type="entry name" value="Band 7 domain"/>
    <property type="match status" value="1"/>
</dbReference>
<keyword evidence="4" id="KW-0812">Transmembrane</keyword>
<keyword evidence="4" id="KW-1133">Transmembrane helix</keyword>
<dbReference type="GO" id="GO:0016020">
    <property type="term" value="C:membrane"/>
    <property type="evidence" value="ECO:0007669"/>
    <property type="project" value="UniProtKB-SubCell"/>
</dbReference>
<evidence type="ECO:0000256" key="1">
    <source>
        <dbReference type="ARBA" id="ARBA00004167"/>
    </source>
</evidence>
<protein>
    <submittedName>
        <fullName evidence="6">SPFH domain / Band 7 family protein</fullName>
    </submittedName>
</protein>
<dbReference type="EMBL" id="CP036275">
    <property type="protein sequence ID" value="QDU37028.1"/>
    <property type="molecule type" value="Genomic_DNA"/>
</dbReference>
<proteinExistence type="predicted"/>
<keyword evidence="2" id="KW-0175">Coiled coil</keyword>
<accession>A0A517Z3J2</accession>
<dbReference type="Pfam" id="PF01145">
    <property type="entry name" value="Band_7"/>
    <property type="match status" value="1"/>
</dbReference>
<dbReference type="KEGG" id="mri:Mal4_13310"/>
<keyword evidence="7" id="KW-1185">Reference proteome</keyword>
<evidence type="ECO:0000256" key="2">
    <source>
        <dbReference type="SAM" id="Coils"/>
    </source>
</evidence>
<dbReference type="SUPFAM" id="SSF117892">
    <property type="entry name" value="Band 7/SPFH domain"/>
    <property type="match status" value="1"/>
</dbReference>
<feature type="compositionally biased region" description="Polar residues" evidence="3">
    <location>
        <begin position="506"/>
        <end position="515"/>
    </location>
</feature>
<dbReference type="SMART" id="SM00244">
    <property type="entry name" value="PHB"/>
    <property type="match status" value="1"/>
</dbReference>
<feature type="coiled-coil region" evidence="2">
    <location>
        <begin position="351"/>
        <end position="436"/>
    </location>
</feature>
<dbReference type="InterPro" id="IPR001107">
    <property type="entry name" value="Band_7"/>
</dbReference>
<dbReference type="AlphaFoldDB" id="A0A517Z3J2"/>
<feature type="region of interest" description="Disordered" evidence="3">
    <location>
        <begin position="505"/>
        <end position="541"/>
    </location>
</feature>
<evidence type="ECO:0000259" key="5">
    <source>
        <dbReference type="SMART" id="SM00244"/>
    </source>
</evidence>
<feature type="transmembrane region" description="Helical" evidence="4">
    <location>
        <begin position="21"/>
        <end position="39"/>
    </location>
</feature>
<sequence length="541" mass="59877">MARFPQRGRGSQGGLKSGVGLFFVCLVVIFGSWMTYSMFRIDVGTGEMAILVHKVGKDLGNDDELASSAEYKGVQVDVLTEGRHFRNPFFWDWEVIPQTVIPEGKLGVKVSLTGEDLGYGEFLARMKDESTPLTKGVVPGVMRPGRYPINPYVFAVEEHLPVTIDAGYKGVVTNLTGRMPENPNALLVATGERGVQPDTLDPGTYYVNPYETRINQLDCRSQRFNLSQSGEMGFPSKDGFWVRLDGIIEFRVNPEKAAEVYVTYNEDTNGDQIDEELILKVILPNARSFCRLQGSNSLGRDFIQGETRTKFQEDFQEAMRTACEPLGIEIIQALITRIRPPDQIAAPVRDREIAKQEELQYQQQILQQESEQKLAVETALVGQKRALVEADQKVVKLTTEAKREQEVAVTKANEQLKVAEYKLEAAKDEAAAILARGQAEADIIRFQNEAEAAGWKTAVEAFSGNGMQYAQFVMFEKMAKAYRQIMVNTADSPIMRVFEAFDPSVTAPSVPQDSVTADAPVDEAETSANEVAAEASGNSAN</sequence>
<feature type="domain" description="Band 7" evidence="5">
    <location>
        <begin position="176"/>
        <end position="352"/>
    </location>
</feature>
<keyword evidence="4" id="KW-0472">Membrane</keyword>
<dbReference type="PANTHER" id="PTHR42911">
    <property type="entry name" value="MODULATOR OF FTSH PROTEASE HFLC"/>
    <property type="match status" value="1"/>
</dbReference>
<dbReference type="Proteomes" id="UP000320496">
    <property type="component" value="Chromosome"/>
</dbReference>
<evidence type="ECO:0000256" key="3">
    <source>
        <dbReference type="SAM" id="MobiDB-lite"/>
    </source>
</evidence>